<reference evidence="1 2" key="2">
    <citation type="journal article" date="2022" name="Mol. Ecol. Resour.">
        <title>The genomes of chicory, endive, great burdock and yacon provide insights into Asteraceae paleo-polyploidization history and plant inulin production.</title>
        <authorList>
            <person name="Fan W."/>
            <person name="Wang S."/>
            <person name="Wang H."/>
            <person name="Wang A."/>
            <person name="Jiang F."/>
            <person name="Liu H."/>
            <person name="Zhao H."/>
            <person name="Xu D."/>
            <person name="Zhang Y."/>
        </authorList>
    </citation>
    <scope>NUCLEOTIDE SEQUENCE [LARGE SCALE GENOMIC DNA]</scope>
    <source>
        <strain evidence="2">cv. Yunnan</strain>
        <tissue evidence="1">Leaves</tissue>
    </source>
</reference>
<accession>A0ACB9K6Z4</accession>
<comment type="caution">
    <text evidence="1">The sequence shown here is derived from an EMBL/GenBank/DDBJ whole genome shotgun (WGS) entry which is preliminary data.</text>
</comment>
<reference evidence="2" key="1">
    <citation type="journal article" date="2022" name="Mol. Ecol. Resour.">
        <title>The genomes of chicory, endive, great burdock and yacon provide insights into Asteraceae palaeo-polyploidization history and plant inulin production.</title>
        <authorList>
            <person name="Fan W."/>
            <person name="Wang S."/>
            <person name="Wang H."/>
            <person name="Wang A."/>
            <person name="Jiang F."/>
            <person name="Liu H."/>
            <person name="Zhao H."/>
            <person name="Xu D."/>
            <person name="Zhang Y."/>
        </authorList>
    </citation>
    <scope>NUCLEOTIDE SEQUENCE [LARGE SCALE GENOMIC DNA]</scope>
    <source>
        <strain evidence="2">cv. Yunnan</strain>
    </source>
</reference>
<name>A0ACB9K6Z4_9ASTR</name>
<dbReference type="EMBL" id="CM042018">
    <property type="protein sequence ID" value="KAI3828027.1"/>
    <property type="molecule type" value="Genomic_DNA"/>
</dbReference>
<dbReference type="Proteomes" id="UP001056120">
    <property type="component" value="Linkage Group LG01"/>
</dbReference>
<organism evidence="1 2">
    <name type="scientific">Smallanthus sonchifolius</name>
    <dbReference type="NCBI Taxonomy" id="185202"/>
    <lineage>
        <taxon>Eukaryota</taxon>
        <taxon>Viridiplantae</taxon>
        <taxon>Streptophyta</taxon>
        <taxon>Embryophyta</taxon>
        <taxon>Tracheophyta</taxon>
        <taxon>Spermatophyta</taxon>
        <taxon>Magnoliopsida</taxon>
        <taxon>eudicotyledons</taxon>
        <taxon>Gunneridae</taxon>
        <taxon>Pentapetalae</taxon>
        <taxon>asterids</taxon>
        <taxon>campanulids</taxon>
        <taxon>Asterales</taxon>
        <taxon>Asteraceae</taxon>
        <taxon>Asteroideae</taxon>
        <taxon>Heliantheae alliance</taxon>
        <taxon>Millerieae</taxon>
        <taxon>Smallanthus</taxon>
    </lineage>
</organism>
<evidence type="ECO:0000313" key="1">
    <source>
        <dbReference type="EMBL" id="KAI3828027.1"/>
    </source>
</evidence>
<sequence>MTELPPLHPSCSCSYSYFGDVGSRDKDLWSESVFCGSCHDQLVKGGYVNYDYAENEIWVSKVTNLKAVELGPDEMGRFLEQLSDATNNILCGSDFLIIHHYLFISLCINVTGRYCLNCVV</sequence>
<keyword evidence="2" id="KW-1185">Reference proteome</keyword>
<gene>
    <name evidence="1" type="ORF">L1987_02117</name>
</gene>
<protein>
    <submittedName>
        <fullName evidence="1">Uncharacterized protein</fullName>
    </submittedName>
</protein>
<proteinExistence type="predicted"/>
<evidence type="ECO:0000313" key="2">
    <source>
        <dbReference type="Proteomes" id="UP001056120"/>
    </source>
</evidence>